<evidence type="ECO:0000313" key="4">
    <source>
        <dbReference type="Proteomes" id="UP000195607"/>
    </source>
</evidence>
<dbReference type="Proteomes" id="UP000187822">
    <property type="component" value="Chromosome I"/>
</dbReference>
<evidence type="ECO:0000313" key="2">
    <source>
        <dbReference type="EMBL" id="SJK84500.1"/>
    </source>
</evidence>
<gene>
    <name evidence="2" type="ORF">CPM_0631</name>
    <name evidence="1" type="ORF">CSP5_0653</name>
</gene>
<dbReference type="KEGG" id="cdiv:CPM_0631"/>
<dbReference type="OrthoDB" id="385064at2157"/>
<keyword evidence="3" id="KW-1185">Reference proteome</keyword>
<protein>
    <recommendedName>
        <fullName evidence="5">TPR repeats containing protein</fullName>
    </recommendedName>
</protein>
<dbReference type="RefSeq" id="WP_021789821.1">
    <property type="nucleotide sequence ID" value="NZ_LT671858.1"/>
</dbReference>
<dbReference type="Gene3D" id="1.25.40.10">
    <property type="entry name" value="Tetratricopeptide repeat domain"/>
    <property type="match status" value="1"/>
</dbReference>
<reference evidence="1 4" key="1">
    <citation type="submission" date="2016-04" db="EMBL/GenBank/DDBJ databases">
        <authorList>
            <person name="Evans L.H."/>
            <person name="Alamgir A."/>
            <person name="Owens N."/>
            <person name="Weber N.D."/>
            <person name="Virtaneva K."/>
            <person name="Barbian K."/>
            <person name="Babar A."/>
            <person name="Rosenke K."/>
        </authorList>
    </citation>
    <scope>NUCLEOTIDE SEQUENCE [LARGE SCALE GENOMIC DNA]</scope>
    <source>
        <strain evidence="1">S5</strain>
        <strain evidence="4">S5(T) (JCM 30642 \VKM B-2941)</strain>
    </source>
</reference>
<dbReference type="EMBL" id="LT719092">
    <property type="protein sequence ID" value="SJK84500.1"/>
    <property type="molecule type" value="Genomic_DNA"/>
</dbReference>
<proteinExistence type="predicted"/>
<evidence type="ECO:0000313" key="3">
    <source>
        <dbReference type="Proteomes" id="UP000187822"/>
    </source>
</evidence>
<dbReference type="STRING" id="1673428.CPM_0631"/>
<dbReference type="AlphaFoldDB" id="A0A1N5TQY6"/>
<evidence type="ECO:0000313" key="1">
    <source>
        <dbReference type="EMBL" id="SIM50586.1"/>
    </source>
</evidence>
<reference evidence="3" key="3">
    <citation type="submission" date="2016-06" db="EMBL/GenBank/DDBJ databases">
        <authorList>
            <person name="Toshchakov V.S."/>
        </authorList>
    </citation>
    <scope>NUCLEOTIDE SEQUENCE [LARGE SCALE GENOMIC DNA]</scope>
    <source>
        <strain>PM4 (JCM 30641</strain>
        <strain evidence="3">\VKM B-2940)</strain>
    </source>
</reference>
<evidence type="ECO:0008006" key="5">
    <source>
        <dbReference type="Google" id="ProtNLM"/>
    </source>
</evidence>
<accession>A0A1N5TQY6</accession>
<name>A0A1N5TQY6_9ARCH</name>
<reference evidence="2" key="2">
    <citation type="submission" date="2016-06" db="EMBL/GenBank/DDBJ databases">
        <authorList>
            <person name="Olsen C.W."/>
            <person name="Carey S."/>
            <person name="Hinshaw L."/>
            <person name="Karasin A.I."/>
        </authorList>
    </citation>
    <scope>NUCLEOTIDE SEQUENCE [LARGE SCALE GENOMIC DNA]</scope>
    <source>
        <strain evidence="2">PM4</strain>
    </source>
</reference>
<sequence length="158" mass="18332">MEMNIKGIDKEMHRKIAATLFNQTWNLIEKSRNSDENDLMISVSQASLFHWRFAGGGDLELSRGHWIISRVYSVLSMPESAIYHGNKCLELCKSGNLEDFEYGFACEALARAHYVKGELGEYDKYLKMAISYAEKIKEQDDRKWLETNINEIESRQKN</sequence>
<dbReference type="InterPro" id="IPR011990">
    <property type="entry name" value="TPR-like_helical_dom_sf"/>
</dbReference>
<dbReference type="GeneID" id="41587935"/>
<organism evidence="1 4">
    <name type="scientific">Cuniculiplasma divulgatum</name>
    <dbReference type="NCBI Taxonomy" id="1673428"/>
    <lineage>
        <taxon>Archaea</taxon>
        <taxon>Methanobacteriati</taxon>
        <taxon>Thermoplasmatota</taxon>
        <taxon>Thermoplasmata</taxon>
        <taxon>Thermoplasmatales</taxon>
        <taxon>Cuniculiplasmataceae</taxon>
        <taxon>Cuniculiplasma</taxon>
    </lineage>
</organism>
<dbReference type="EMBL" id="LT671858">
    <property type="protein sequence ID" value="SIM50586.1"/>
    <property type="molecule type" value="Genomic_DNA"/>
</dbReference>
<dbReference type="Proteomes" id="UP000195607">
    <property type="component" value="Chromosome I"/>
</dbReference>